<dbReference type="Gene3D" id="3.40.80.10">
    <property type="entry name" value="Peptidoglycan recognition protein-like"/>
    <property type="match status" value="1"/>
</dbReference>
<dbReference type="PANTHER" id="PTHR30417">
    <property type="entry name" value="N-ACETYLMURAMOYL-L-ALANINE AMIDASE AMID"/>
    <property type="match status" value="1"/>
</dbReference>
<keyword evidence="8" id="KW-1185">Reference proteome</keyword>
<dbReference type="AlphaFoldDB" id="A0A916UCS2"/>
<dbReference type="Pfam" id="PF01471">
    <property type="entry name" value="PG_binding_1"/>
    <property type="match status" value="1"/>
</dbReference>
<dbReference type="InterPro" id="IPR002502">
    <property type="entry name" value="Amidase_domain"/>
</dbReference>
<dbReference type="InterPro" id="IPR036365">
    <property type="entry name" value="PGBD-like_sf"/>
</dbReference>
<reference evidence="7" key="2">
    <citation type="submission" date="2020-09" db="EMBL/GenBank/DDBJ databases">
        <authorList>
            <person name="Sun Q."/>
            <person name="Zhou Y."/>
        </authorList>
    </citation>
    <scope>NUCLEOTIDE SEQUENCE</scope>
    <source>
        <strain evidence="7">CGMCC 1.12919</strain>
    </source>
</reference>
<dbReference type="Pfam" id="PF01510">
    <property type="entry name" value="Amidase_2"/>
    <property type="match status" value="1"/>
</dbReference>
<dbReference type="SMART" id="SM00644">
    <property type="entry name" value="Ami_2"/>
    <property type="match status" value="1"/>
</dbReference>
<gene>
    <name evidence="7" type="ORF">GCM10010994_27100</name>
</gene>
<dbReference type="GO" id="GO:0071555">
    <property type="term" value="P:cell wall organization"/>
    <property type="evidence" value="ECO:0007669"/>
    <property type="project" value="UniProtKB-KW"/>
</dbReference>
<dbReference type="Proteomes" id="UP000637002">
    <property type="component" value="Unassembled WGS sequence"/>
</dbReference>
<sequence>MAPAIDLTMEGAARAGMTMTKLVPDSPAAAKVFPSPNHGERAGGQPPRLLILHYTGMAQAAEALQRLCNAASKVSSHYFVFENGHVLQLVPEARRAWHAGLAQWAGETDINSASIGIEIANPGHAGGLPPFPEAQIAAVVRLCQDIVQRRGIRADLVLGHSDVAPERKDDPGELFPWRRLAEAGVGHWAAPAPIRSGRFFSPGESGAPIEALQAMLALYGYGIDITGVYDRRTEAVVTAFQRHFRPERVDGIADASTISTLHDLIGSRPGPLLA</sequence>
<protein>
    <recommendedName>
        <fullName evidence="3">N-acetylmuramoyl-L-alanine amidase</fullName>
        <ecNumber evidence="3">3.5.1.28</ecNumber>
    </recommendedName>
</protein>
<dbReference type="GO" id="GO:0019867">
    <property type="term" value="C:outer membrane"/>
    <property type="evidence" value="ECO:0007669"/>
    <property type="project" value="TreeGrafter"/>
</dbReference>
<evidence type="ECO:0000256" key="3">
    <source>
        <dbReference type="ARBA" id="ARBA00011901"/>
    </source>
</evidence>
<reference evidence="7" key="1">
    <citation type="journal article" date="2014" name="Int. J. Syst. Evol. Microbiol.">
        <title>Complete genome sequence of Corynebacterium casei LMG S-19264T (=DSM 44701T), isolated from a smear-ripened cheese.</title>
        <authorList>
            <consortium name="US DOE Joint Genome Institute (JGI-PGF)"/>
            <person name="Walter F."/>
            <person name="Albersmeier A."/>
            <person name="Kalinowski J."/>
            <person name="Ruckert C."/>
        </authorList>
    </citation>
    <scope>NUCLEOTIDE SEQUENCE</scope>
    <source>
        <strain evidence="7">CGMCC 1.12919</strain>
    </source>
</reference>
<evidence type="ECO:0000313" key="8">
    <source>
        <dbReference type="Proteomes" id="UP000637002"/>
    </source>
</evidence>
<dbReference type="GO" id="GO:0009254">
    <property type="term" value="P:peptidoglycan turnover"/>
    <property type="evidence" value="ECO:0007669"/>
    <property type="project" value="TreeGrafter"/>
</dbReference>
<dbReference type="SUPFAM" id="SSF47090">
    <property type="entry name" value="PGBD-like"/>
    <property type="match status" value="1"/>
</dbReference>
<dbReference type="PANTHER" id="PTHR30417:SF1">
    <property type="entry name" value="N-ACETYLMURAMOYL-L-ALANINE AMIDASE AMID"/>
    <property type="match status" value="1"/>
</dbReference>
<evidence type="ECO:0000256" key="5">
    <source>
        <dbReference type="ARBA" id="ARBA00023316"/>
    </source>
</evidence>
<comment type="catalytic activity">
    <reaction evidence="1">
        <text>Hydrolyzes the link between N-acetylmuramoyl residues and L-amino acid residues in certain cell-wall glycopeptides.</text>
        <dbReference type="EC" id="3.5.1.28"/>
    </reaction>
</comment>
<dbReference type="InterPro" id="IPR036505">
    <property type="entry name" value="Amidase/PGRP_sf"/>
</dbReference>
<organism evidence="7 8">
    <name type="scientific">Chelatococcus reniformis</name>
    <dbReference type="NCBI Taxonomy" id="1494448"/>
    <lineage>
        <taxon>Bacteria</taxon>
        <taxon>Pseudomonadati</taxon>
        <taxon>Pseudomonadota</taxon>
        <taxon>Alphaproteobacteria</taxon>
        <taxon>Hyphomicrobiales</taxon>
        <taxon>Chelatococcaceae</taxon>
        <taxon>Chelatococcus</taxon>
    </lineage>
</organism>
<evidence type="ECO:0000259" key="6">
    <source>
        <dbReference type="SMART" id="SM00644"/>
    </source>
</evidence>
<comment type="caution">
    <text evidence="7">The sequence shown here is derived from an EMBL/GenBank/DDBJ whole genome shotgun (WGS) entry which is preliminary data.</text>
</comment>
<keyword evidence="5" id="KW-0961">Cell wall biogenesis/degradation</keyword>
<dbReference type="GO" id="GO:0008745">
    <property type="term" value="F:N-acetylmuramoyl-L-alanine amidase activity"/>
    <property type="evidence" value="ECO:0007669"/>
    <property type="project" value="UniProtKB-EC"/>
</dbReference>
<dbReference type="InterPro" id="IPR051206">
    <property type="entry name" value="NAMLAA_amidase_2"/>
</dbReference>
<dbReference type="CDD" id="cd06583">
    <property type="entry name" value="PGRP"/>
    <property type="match status" value="1"/>
</dbReference>
<dbReference type="SUPFAM" id="SSF55846">
    <property type="entry name" value="N-acetylmuramoyl-L-alanine amidase-like"/>
    <property type="match status" value="1"/>
</dbReference>
<dbReference type="EMBL" id="BMGG01000004">
    <property type="protein sequence ID" value="GGC67120.1"/>
    <property type="molecule type" value="Genomic_DNA"/>
</dbReference>
<evidence type="ECO:0000256" key="2">
    <source>
        <dbReference type="ARBA" id="ARBA00007553"/>
    </source>
</evidence>
<evidence type="ECO:0000313" key="7">
    <source>
        <dbReference type="EMBL" id="GGC67120.1"/>
    </source>
</evidence>
<feature type="domain" description="N-acetylmuramoyl-L-alanine amidase" evidence="6">
    <location>
        <begin position="35"/>
        <end position="172"/>
    </location>
</feature>
<dbReference type="GO" id="GO:0009253">
    <property type="term" value="P:peptidoglycan catabolic process"/>
    <property type="evidence" value="ECO:0007669"/>
    <property type="project" value="InterPro"/>
</dbReference>
<comment type="similarity">
    <text evidence="2">Belongs to the N-acetylmuramoyl-L-alanine amidase 2 family.</text>
</comment>
<evidence type="ECO:0000256" key="1">
    <source>
        <dbReference type="ARBA" id="ARBA00001561"/>
    </source>
</evidence>
<evidence type="ECO:0000256" key="4">
    <source>
        <dbReference type="ARBA" id="ARBA00022801"/>
    </source>
</evidence>
<name>A0A916UCS2_9HYPH</name>
<proteinExistence type="inferred from homology"/>
<keyword evidence="4" id="KW-0378">Hydrolase</keyword>
<dbReference type="InterPro" id="IPR036366">
    <property type="entry name" value="PGBDSf"/>
</dbReference>
<dbReference type="InterPro" id="IPR002477">
    <property type="entry name" value="Peptidoglycan-bd-like"/>
</dbReference>
<dbReference type="Gene3D" id="1.10.101.10">
    <property type="entry name" value="PGBD-like superfamily/PGBD"/>
    <property type="match status" value="1"/>
</dbReference>
<dbReference type="EC" id="3.5.1.28" evidence="3"/>
<accession>A0A916UCS2</accession>